<dbReference type="PROSITE" id="PS01085">
    <property type="entry name" value="RIBUL_P_3_EPIMER_1"/>
    <property type="match status" value="1"/>
</dbReference>
<evidence type="ECO:0000313" key="11">
    <source>
        <dbReference type="EMBL" id="NKE38273.1"/>
    </source>
</evidence>
<dbReference type="NCBIfam" id="NF004076">
    <property type="entry name" value="PRK05581.1-4"/>
    <property type="match status" value="1"/>
</dbReference>
<evidence type="ECO:0000256" key="2">
    <source>
        <dbReference type="ARBA" id="ARBA00001947"/>
    </source>
</evidence>
<dbReference type="GO" id="GO:1901135">
    <property type="term" value="P:carbohydrate derivative metabolic process"/>
    <property type="evidence" value="ECO:0007669"/>
    <property type="project" value="UniProtKB-ARBA"/>
</dbReference>
<dbReference type="InterPro" id="IPR011060">
    <property type="entry name" value="RibuloseP-bd_barrel"/>
</dbReference>
<organism evidence="11 12">
    <name type="scientific">Spiroplasma platyhelix PALS-1</name>
    <dbReference type="NCBI Taxonomy" id="1276218"/>
    <lineage>
        <taxon>Bacteria</taxon>
        <taxon>Bacillati</taxon>
        <taxon>Mycoplasmatota</taxon>
        <taxon>Mollicutes</taxon>
        <taxon>Entomoplasmatales</taxon>
        <taxon>Spiroplasmataceae</taxon>
        <taxon>Spiroplasma</taxon>
    </lineage>
</organism>
<keyword evidence="6" id="KW-0862">Zinc</keyword>
<comment type="cofactor">
    <cofactor evidence="1">
        <name>Mn(2+)</name>
        <dbReference type="ChEBI" id="CHEBI:29035"/>
    </cofactor>
</comment>
<evidence type="ECO:0000256" key="4">
    <source>
        <dbReference type="ARBA" id="ARBA00011738"/>
    </source>
</evidence>
<dbReference type="PROSITE" id="PS01086">
    <property type="entry name" value="RIBUL_P_3_EPIMER_2"/>
    <property type="match status" value="1"/>
</dbReference>
<proteinExistence type="predicted"/>
<comment type="caution">
    <text evidence="11">The sequence shown here is derived from an EMBL/GenBank/DDBJ whole genome shotgun (WGS) entry which is preliminary data.</text>
</comment>
<reference evidence="11 12" key="1">
    <citation type="submission" date="2020-04" db="EMBL/GenBank/DDBJ databases">
        <title>Complete genome sequence of Spiroplasma platyhelix ATCC 51748, an insect isolate.</title>
        <authorList>
            <person name="Green E.A."/>
            <person name="Klassen J.L."/>
        </authorList>
    </citation>
    <scope>NUCLEOTIDE SEQUENCE [LARGE SCALE GENOMIC DNA]</scope>
    <source>
        <strain evidence="11 12">PALS-1</strain>
    </source>
</reference>
<evidence type="ECO:0000256" key="10">
    <source>
        <dbReference type="ARBA" id="ARBA00023277"/>
    </source>
</evidence>
<evidence type="ECO:0000256" key="7">
    <source>
        <dbReference type="ARBA" id="ARBA00023004"/>
    </source>
</evidence>
<gene>
    <name evidence="11" type="ORF">HER12_00685</name>
</gene>
<evidence type="ECO:0000256" key="9">
    <source>
        <dbReference type="ARBA" id="ARBA00023235"/>
    </source>
</evidence>
<keyword evidence="10" id="KW-0119">Carbohydrate metabolism</keyword>
<evidence type="ECO:0000256" key="1">
    <source>
        <dbReference type="ARBA" id="ARBA00001936"/>
    </source>
</evidence>
<evidence type="ECO:0000256" key="6">
    <source>
        <dbReference type="ARBA" id="ARBA00022833"/>
    </source>
</evidence>
<keyword evidence="8" id="KW-0464">Manganese</keyword>
<sequence>MTEPNVIIAASILTADFLNLKVELDSIVKAKIPAVHFDVMDNNFVPNLSFGPKILSDVASYLKTKGVAVDCHLMVAIKSNIKVKDFLQPFILDGVNSITLHYEALSKKQLKEFLSWKNCGFKKGLAVSPETKINKIFPYLDLLDLVLIMSVHPGFGNQKFIDASYQKIQTLSDYCKNNNKSPIIAVDGGINDSTAKRCIEAGANYLVSGSYLLDNSNSIKKQLEKLVAWWNN</sequence>
<evidence type="ECO:0000256" key="8">
    <source>
        <dbReference type="ARBA" id="ARBA00023211"/>
    </source>
</evidence>
<dbReference type="GO" id="GO:0046872">
    <property type="term" value="F:metal ion binding"/>
    <property type="evidence" value="ECO:0007669"/>
    <property type="project" value="UniProtKB-KW"/>
</dbReference>
<evidence type="ECO:0000256" key="5">
    <source>
        <dbReference type="ARBA" id="ARBA00022723"/>
    </source>
</evidence>
<dbReference type="GO" id="GO:0046496">
    <property type="term" value="P:nicotinamide nucleotide metabolic process"/>
    <property type="evidence" value="ECO:0007669"/>
    <property type="project" value="UniProtKB-ARBA"/>
</dbReference>
<dbReference type="InterPro" id="IPR013785">
    <property type="entry name" value="Aldolase_TIM"/>
</dbReference>
<dbReference type="GO" id="GO:0006091">
    <property type="term" value="P:generation of precursor metabolites and energy"/>
    <property type="evidence" value="ECO:0007669"/>
    <property type="project" value="UniProtKB-ARBA"/>
</dbReference>
<keyword evidence="7" id="KW-0408">Iron</keyword>
<comment type="cofactor">
    <cofactor evidence="2">
        <name>Zn(2+)</name>
        <dbReference type="ChEBI" id="CHEBI:29105"/>
    </cofactor>
</comment>
<name>A0A846U8R7_9MOLU</name>
<keyword evidence="9" id="KW-0413">Isomerase</keyword>
<dbReference type="Proteomes" id="UP000584587">
    <property type="component" value="Unassembled WGS sequence"/>
</dbReference>
<dbReference type="InterPro" id="IPR000056">
    <property type="entry name" value="Ribul_P_3_epim-like"/>
</dbReference>
<dbReference type="FunFam" id="3.20.20.70:FF:000191">
    <property type="entry name" value="ribulose-phosphate 3-epimerase isoform X2"/>
    <property type="match status" value="1"/>
</dbReference>
<dbReference type="AlphaFoldDB" id="A0A846U8R7"/>
<evidence type="ECO:0000256" key="3">
    <source>
        <dbReference type="ARBA" id="ARBA00001954"/>
    </source>
</evidence>
<dbReference type="CDD" id="cd00429">
    <property type="entry name" value="RPE"/>
    <property type="match status" value="1"/>
</dbReference>
<dbReference type="GO" id="GO:0006163">
    <property type="term" value="P:purine nucleotide metabolic process"/>
    <property type="evidence" value="ECO:0007669"/>
    <property type="project" value="UniProtKB-ARBA"/>
</dbReference>
<dbReference type="PANTHER" id="PTHR11749">
    <property type="entry name" value="RIBULOSE-5-PHOSPHATE-3-EPIMERASE"/>
    <property type="match status" value="1"/>
</dbReference>
<keyword evidence="5" id="KW-0479">Metal-binding</keyword>
<comment type="cofactor">
    <cofactor evidence="3">
        <name>Fe(2+)</name>
        <dbReference type="ChEBI" id="CHEBI:29033"/>
    </cofactor>
</comment>
<keyword evidence="12" id="KW-1185">Reference proteome</keyword>
<comment type="subunit">
    <text evidence="4">Homodimer.</text>
</comment>
<accession>A0A846U8R7</accession>
<evidence type="ECO:0000313" key="12">
    <source>
        <dbReference type="Proteomes" id="UP000584587"/>
    </source>
</evidence>
<dbReference type="GO" id="GO:0005975">
    <property type="term" value="P:carbohydrate metabolic process"/>
    <property type="evidence" value="ECO:0007669"/>
    <property type="project" value="InterPro"/>
</dbReference>
<dbReference type="EMBL" id="JAAVVK010000001">
    <property type="protein sequence ID" value="NKE38273.1"/>
    <property type="molecule type" value="Genomic_DNA"/>
</dbReference>
<dbReference type="Gene3D" id="3.20.20.70">
    <property type="entry name" value="Aldolase class I"/>
    <property type="match status" value="1"/>
</dbReference>
<dbReference type="RefSeq" id="WP_168104747.1">
    <property type="nucleotide sequence ID" value="NZ_CP051215.1"/>
</dbReference>
<dbReference type="SUPFAM" id="SSF51366">
    <property type="entry name" value="Ribulose-phoshate binding barrel"/>
    <property type="match status" value="1"/>
</dbReference>
<protein>
    <submittedName>
        <fullName evidence="11">Ribulose-phosphate 3-epimerase</fullName>
    </submittedName>
</protein>
<dbReference type="GO" id="GO:0016857">
    <property type="term" value="F:racemase and epimerase activity, acting on carbohydrates and derivatives"/>
    <property type="evidence" value="ECO:0007669"/>
    <property type="project" value="InterPro"/>
</dbReference>
<dbReference type="Pfam" id="PF00834">
    <property type="entry name" value="Ribul_P_3_epim"/>
    <property type="match status" value="1"/>
</dbReference>